<evidence type="ECO:0000256" key="2">
    <source>
        <dbReference type="ARBA" id="ARBA00009881"/>
    </source>
</evidence>
<reference evidence="10" key="1">
    <citation type="submission" date="2021-11" db="EMBL/GenBank/DDBJ databases">
        <title>Australian commercial rhizobial inoculants.</title>
        <authorList>
            <person name="Kohlmeier M.G."/>
            <person name="O'Hara G.W."/>
            <person name="Colombi E."/>
            <person name="Ramsay J.P."/>
            <person name="Terpolilli J."/>
        </authorList>
    </citation>
    <scope>NUCLEOTIDE SEQUENCE</scope>
    <source>
        <strain evidence="10">CC829</strain>
    </source>
</reference>
<evidence type="ECO:0000256" key="9">
    <source>
        <dbReference type="ARBA" id="ARBA00049401"/>
    </source>
</evidence>
<evidence type="ECO:0000256" key="6">
    <source>
        <dbReference type="ARBA" id="ARBA00023002"/>
    </source>
</evidence>
<evidence type="ECO:0000313" key="10">
    <source>
        <dbReference type="EMBL" id="UFW89929.1"/>
    </source>
</evidence>
<comment type="catalytic activity">
    <reaction evidence="9">
        <text>3 propionate 3-nitronate + 3 O2 + H2O = 3 3-oxopropanoate + 2 nitrate + nitrite + H2O2 + 3 H(+)</text>
        <dbReference type="Rhea" id="RHEA:57332"/>
        <dbReference type="ChEBI" id="CHEBI:15377"/>
        <dbReference type="ChEBI" id="CHEBI:15378"/>
        <dbReference type="ChEBI" id="CHEBI:15379"/>
        <dbReference type="ChEBI" id="CHEBI:16240"/>
        <dbReference type="ChEBI" id="CHEBI:16301"/>
        <dbReference type="ChEBI" id="CHEBI:17632"/>
        <dbReference type="ChEBI" id="CHEBI:33190"/>
        <dbReference type="ChEBI" id="CHEBI:136067"/>
    </reaction>
</comment>
<dbReference type="InterPro" id="IPR004136">
    <property type="entry name" value="NMO"/>
</dbReference>
<dbReference type="EMBL" id="CP088100">
    <property type="protein sequence ID" value="UFW89929.1"/>
    <property type="molecule type" value="Genomic_DNA"/>
</dbReference>
<keyword evidence="3" id="KW-0216">Detoxification</keyword>
<dbReference type="Pfam" id="PF03060">
    <property type="entry name" value="NMO"/>
    <property type="match status" value="1"/>
</dbReference>
<dbReference type="PANTHER" id="PTHR42747:SF3">
    <property type="entry name" value="NITRONATE MONOOXYGENASE-RELATED"/>
    <property type="match status" value="1"/>
</dbReference>
<keyword evidence="11" id="KW-1185">Reference proteome</keyword>
<comment type="similarity">
    <text evidence="2">Belongs to the nitronate monooxygenase family. NMO class I subfamily.</text>
</comment>
<name>A0ABY3QV82_9BRAD</name>
<protein>
    <recommendedName>
        <fullName evidence="8">Propionate 3-nitronate monooxygenase</fullName>
    </recommendedName>
</protein>
<evidence type="ECO:0000256" key="8">
    <source>
        <dbReference type="ARBA" id="ARBA00031155"/>
    </source>
</evidence>
<keyword evidence="4" id="KW-0285">Flavoprotein</keyword>
<organism evidence="10 11">
    <name type="scientific">Bradyrhizobium barranii</name>
    <dbReference type="NCBI Taxonomy" id="2992140"/>
    <lineage>
        <taxon>Bacteria</taxon>
        <taxon>Pseudomonadati</taxon>
        <taxon>Pseudomonadota</taxon>
        <taxon>Alphaproteobacteria</taxon>
        <taxon>Hyphomicrobiales</taxon>
        <taxon>Nitrobacteraceae</taxon>
        <taxon>Bradyrhizobium</taxon>
    </lineage>
</organism>
<proteinExistence type="inferred from homology"/>
<dbReference type="InterPro" id="IPR013785">
    <property type="entry name" value="Aldolase_TIM"/>
</dbReference>
<gene>
    <name evidence="10" type="ORF">BjapCC829_15925</name>
</gene>
<dbReference type="GO" id="GO:0004497">
    <property type="term" value="F:monooxygenase activity"/>
    <property type="evidence" value="ECO:0007669"/>
    <property type="project" value="UniProtKB-KW"/>
</dbReference>
<dbReference type="PANTHER" id="PTHR42747">
    <property type="entry name" value="NITRONATE MONOOXYGENASE-RELATED"/>
    <property type="match status" value="1"/>
</dbReference>
<dbReference type="SUPFAM" id="SSF51412">
    <property type="entry name" value="Inosine monophosphate dehydrogenase (IMPDH)"/>
    <property type="match status" value="1"/>
</dbReference>
<evidence type="ECO:0000256" key="7">
    <source>
        <dbReference type="ARBA" id="ARBA00023033"/>
    </source>
</evidence>
<dbReference type="Gene3D" id="3.20.20.70">
    <property type="entry name" value="Aldolase class I"/>
    <property type="match status" value="1"/>
</dbReference>
<dbReference type="CDD" id="cd04730">
    <property type="entry name" value="NPD_like"/>
    <property type="match status" value="1"/>
</dbReference>
<evidence type="ECO:0000256" key="3">
    <source>
        <dbReference type="ARBA" id="ARBA00022575"/>
    </source>
</evidence>
<evidence type="ECO:0000313" key="11">
    <source>
        <dbReference type="Proteomes" id="UP001430990"/>
    </source>
</evidence>
<keyword evidence="6" id="KW-0560">Oxidoreductase</keyword>
<evidence type="ECO:0000256" key="5">
    <source>
        <dbReference type="ARBA" id="ARBA00022643"/>
    </source>
</evidence>
<evidence type="ECO:0000256" key="4">
    <source>
        <dbReference type="ARBA" id="ARBA00022630"/>
    </source>
</evidence>
<keyword evidence="7 10" id="KW-0503">Monooxygenase</keyword>
<accession>A0ABY3QV82</accession>
<evidence type="ECO:0000256" key="1">
    <source>
        <dbReference type="ARBA" id="ARBA00001917"/>
    </source>
</evidence>
<dbReference type="Proteomes" id="UP001430990">
    <property type="component" value="Chromosome"/>
</dbReference>
<keyword evidence="5" id="KW-0288">FMN</keyword>
<comment type="cofactor">
    <cofactor evidence="1">
        <name>FMN</name>
        <dbReference type="ChEBI" id="CHEBI:58210"/>
    </cofactor>
</comment>
<sequence length="374" mass="39053">MSMAARPPATGRRRAMWSNRRLVELFKIEHPIVLAPMAGLGTVDLAAAVSNAGGMGSIGCAVLTPELIAKTVAELRRLTKKPINLNFFCHDAAKADAARERAWHEKLSSYYRELGIAPATAAPRLDLAPFGDAASAVVEQVRPEVVSFHFGLPEPGLVDRVKAAGCKVISSATTVDEACWLEKHGADAIIAQGYEAGGHRGSFLDSNSERAIASQAGTFALVPQVADAVSVPVIAAGGIGDGRGIAAAFALGAAGVQVGTAFLLCAESATPPLHREALRNARLNRTVVTNVFSGRPARVLVNRLAAEIGPWSDAAPDFPLPMGELSPLRAAAEQNGSSDFTPLWSGQAAALAREIPAKMLMDVLVREATKSGGS</sequence>